<dbReference type="InterPro" id="IPR023214">
    <property type="entry name" value="HAD_sf"/>
</dbReference>
<evidence type="ECO:0000313" key="2">
    <source>
        <dbReference type="Proteomes" id="UP001158986"/>
    </source>
</evidence>
<dbReference type="Proteomes" id="UP001158986">
    <property type="component" value="Unassembled WGS sequence"/>
</dbReference>
<organism evidence="1 2">
    <name type="scientific">Peronospora belbahrii</name>
    <dbReference type="NCBI Taxonomy" id="622444"/>
    <lineage>
        <taxon>Eukaryota</taxon>
        <taxon>Sar</taxon>
        <taxon>Stramenopiles</taxon>
        <taxon>Oomycota</taxon>
        <taxon>Peronosporomycetes</taxon>
        <taxon>Peronosporales</taxon>
        <taxon>Peronosporaceae</taxon>
        <taxon>Peronospora</taxon>
    </lineage>
</organism>
<protein>
    <submittedName>
        <fullName evidence="1">Uncharacterized protein</fullName>
    </submittedName>
</protein>
<evidence type="ECO:0000313" key="1">
    <source>
        <dbReference type="EMBL" id="CAH0518086.1"/>
    </source>
</evidence>
<dbReference type="EMBL" id="CAKLCB010000255">
    <property type="protein sequence ID" value="CAH0518086.1"/>
    <property type="molecule type" value="Genomic_DNA"/>
</dbReference>
<name>A0ABN8D0T4_9STRA</name>
<accession>A0ABN8D0T4</accession>
<proteinExistence type="predicted"/>
<dbReference type="InterPro" id="IPR036412">
    <property type="entry name" value="HAD-like_sf"/>
</dbReference>
<comment type="caution">
    <text evidence="1">The sequence shown here is derived from an EMBL/GenBank/DDBJ whole genome shotgun (WGS) entry which is preliminary data.</text>
</comment>
<reference evidence="1 2" key="1">
    <citation type="submission" date="2021-11" db="EMBL/GenBank/DDBJ databases">
        <authorList>
            <person name="Islam A."/>
            <person name="Islam S."/>
            <person name="Flora M.S."/>
            <person name="Rahman M."/>
            <person name="Ziaur R.M."/>
            <person name="Epstein J.H."/>
            <person name="Hassan M."/>
            <person name="Klassen M."/>
            <person name="Woodard K."/>
            <person name="Webb A."/>
            <person name="Webby R.J."/>
            <person name="El Zowalaty M.E."/>
        </authorList>
    </citation>
    <scope>NUCLEOTIDE SEQUENCE [LARGE SCALE GENOMIC DNA]</scope>
    <source>
        <strain evidence="1">Pbs1</strain>
    </source>
</reference>
<dbReference type="Gene3D" id="3.40.50.1000">
    <property type="entry name" value="HAD superfamily/HAD-like"/>
    <property type="match status" value="1"/>
</dbReference>
<sequence length="472" mass="53731">MLSKISSARLERKQALLPQKRVLRWECSALKKCIKLSLSAMLLNYNAELPKRGDVVPHPMKPYSDFRKRWMSTLITEVDMSSSVSNPCFQPLLLDAAQTEALATDTLQASDLRERTSYFKANAAQQLKAVVVEYDVLCSTLLDKSSALQGEKHCYGMAAEKIREQKEQRVGLSLFNTTSIKSMLVRDARGLLKYLRKEDREEETLVLKEQLQSTFQGLPSQILERITSPEDKEKADVGTINGRVYLEKKLQSSLETSTKCNQQKKNARLKHERWSEEGFGVKSGNQTSSLRDKYLDKIIQLKKGQERSTMEREEIVGATTSAGLSTWVVNEGANEVLSYSNLRGLFKAVIPPRDPLQDAEYNCFLKEMMGQFDMFLPKTEQQKFPNPMPILYICKVLDLKPSDVLVLARHASTIKAAKDAKTHVCQYIPEDKVIPNHTAHYHLTHLKKYQDLIEDFNGISYRDKILLGSIEF</sequence>
<gene>
    <name evidence="1" type="ORF">PBS001_LOCUS4671</name>
</gene>
<dbReference type="SUPFAM" id="SSF56784">
    <property type="entry name" value="HAD-like"/>
    <property type="match status" value="1"/>
</dbReference>
<keyword evidence="2" id="KW-1185">Reference proteome</keyword>